<sequence>MSKQICYNAMMTKHRLQVLLLLILALPVPLAVADCFQLPWSRHDKPWDYYSNEARMPDGNTPQGLINLVEKHHFAQSVRTLQRGQTSPLPGDMMFILKIIPNHPLALDTYSRFEKRYRESESFRNDNYVRKPEFSADCFFKRAHQVFPGNAQTLLVWGLHFFRNDDYVNALDRLLAANALAPDDVEVQYNLGLTYAQLGNLEKAQEFAKLAYDAGYPLPGLKNKIDQLIAEQAAQ</sequence>
<reference evidence="1" key="1">
    <citation type="submission" date="2021-03" db="EMBL/GenBank/DDBJ databases">
        <title>novel species isolated from a fishpond in China.</title>
        <authorList>
            <person name="Lu H."/>
            <person name="Cai Z."/>
        </authorList>
    </citation>
    <scope>NUCLEOTIDE SEQUENCE</scope>
    <source>
        <strain evidence="1">JCM 30855</strain>
    </source>
</reference>
<accession>A0A939DSV4</accession>
<protein>
    <submittedName>
        <fullName evidence="1">Tetratricopeptide repeat protein</fullName>
    </submittedName>
</protein>
<dbReference type="InterPro" id="IPR011990">
    <property type="entry name" value="TPR-like_helical_dom_sf"/>
</dbReference>
<proteinExistence type="predicted"/>
<dbReference type="SUPFAM" id="SSF48452">
    <property type="entry name" value="TPR-like"/>
    <property type="match status" value="1"/>
</dbReference>
<organism evidence="1 2">
    <name type="scientific">Bowmanella dokdonensis</name>
    <dbReference type="NCBI Taxonomy" id="751969"/>
    <lineage>
        <taxon>Bacteria</taxon>
        <taxon>Pseudomonadati</taxon>
        <taxon>Pseudomonadota</taxon>
        <taxon>Gammaproteobacteria</taxon>
        <taxon>Alteromonadales</taxon>
        <taxon>Alteromonadaceae</taxon>
        <taxon>Bowmanella</taxon>
    </lineage>
</organism>
<evidence type="ECO:0000313" key="2">
    <source>
        <dbReference type="Proteomes" id="UP000664654"/>
    </source>
</evidence>
<evidence type="ECO:0000313" key="1">
    <source>
        <dbReference type="EMBL" id="MBN7827316.1"/>
    </source>
</evidence>
<dbReference type="RefSeq" id="WP_206575427.1">
    <property type="nucleotide sequence ID" value="NZ_JAFKCV010000016.1"/>
</dbReference>
<name>A0A939DSV4_9ALTE</name>
<dbReference type="Proteomes" id="UP000664654">
    <property type="component" value="Unassembled WGS sequence"/>
</dbReference>
<dbReference type="AlphaFoldDB" id="A0A939DSV4"/>
<comment type="caution">
    <text evidence="1">The sequence shown here is derived from an EMBL/GenBank/DDBJ whole genome shotgun (WGS) entry which is preliminary data.</text>
</comment>
<gene>
    <name evidence="1" type="ORF">J0A66_18940</name>
</gene>
<dbReference type="Gene3D" id="1.25.40.10">
    <property type="entry name" value="Tetratricopeptide repeat domain"/>
    <property type="match status" value="1"/>
</dbReference>
<keyword evidence="2" id="KW-1185">Reference proteome</keyword>
<dbReference type="EMBL" id="JAFKCV010000016">
    <property type="protein sequence ID" value="MBN7827316.1"/>
    <property type="molecule type" value="Genomic_DNA"/>
</dbReference>